<evidence type="ECO:0000259" key="10">
    <source>
        <dbReference type="PROSITE" id="PS51975"/>
    </source>
</evidence>
<dbReference type="SUPFAM" id="SSF53098">
    <property type="entry name" value="Ribonuclease H-like"/>
    <property type="match status" value="1"/>
</dbReference>
<accession>A0A4Z0A765</accession>
<dbReference type="InterPro" id="IPR036397">
    <property type="entry name" value="RNaseH_sf"/>
</dbReference>
<dbReference type="CDD" id="cd07181">
    <property type="entry name" value="RNase_HII_eukaryota_like"/>
    <property type="match status" value="1"/>
</dbReference>
<gene>
    <name evidence="11" type="ORF">EWM64_g1825</name>
</gene>
<dbReference type="Pfam" id="PF01351">
    <property type="entry name" value="RNase_HII"/>
    <property type="match status" value="1"/>
</dbReference>
<dbReference type="InterPro" id="IPR023160">
    <property type="entry name" value="RNase_HII_hlx-loop-hlx_cap_dom"/>
</dbReference>
<dbReference type="GO" id="GO:0032299">
    <property type="term" value="C:ribonuclease H2 complex"/>
    <property type="evidence" value="ECO:0007669"/>
    <property type="project" value="TreeGrafter"/>
</dbReference>
<dbReference type="AlphaFoldDB" id="A0A4Z0A765"/>
<comment type="function">
    <text evidence="9">Endonuclease that specifically degrades the RNA of RNA-DNA hybrids.</text>
</comment>
<dbReference type="PROSITE" id="PS51975">
    <property type="entry name" value="RNASE_H_2"/>
    <property type="match status" value="1"/>
</dbReference>
<keyword evidence="6 8" id="KW-0255">Endonuclease</keyword>
<dbReference type="Gene3D" id="1.10.10.460">
    <property type="entry name" value="Ribonuclease hii. Domain 2"/>
    <property type="match status" value="1"/>
</dbReference>
<comment type="cofactor">
    <cofactor evidence="2">
        <name>Mg(2+)</name>
        <dbReference type="ChEBI" id="CHEBI:18420"/>
    </cofactor>
</comment>
<keyword evidence="7 8" id="KW-0378">Hydrolase</keyword>
<dbReference type="Proteomes" id="UP000298061">
    <property type="component" value="Unassembled WGS sequence"/>
</dbReference>
<evidence type="ECO:0000256" key="8">
    <source>
        <dbReference type="PROSITE-ProRule" id="PRU01319"/>
    </source>
</evidence>
<feature type="binding site" evidence="8">
    <location>
        <position position="133"/>
    </location>
    <ligand>
        <name>a divalent metal cation</name>
        <dbReference type="ChEBI" id="CHEBI:60240"/>
    </ligand>
</feature>
<evidence type="ECO:0000256" key="6">
    <source>
        <dbReference type="ARBA" id="ARBA00022759"/>
    </source>
</evidence>
<comment type="cofactor">
    <cofactor evidence="8">
        <name>Mn(2+)</name>
        <dbReference type="ChEBI" id="CHEBI:29035"/>
    </cofactor>
    <cofactor evidence="8">
        <name>Mg(2+)</name>
        <dbReference type="ChEBI" id="CHEBI:18420"/>
    </cofactor>
    <text evidence="8">Manganese or magnesium. Binds 1 divalent metal ion per monomer in the absence of substrate. May bind a second metal ion after substrate binding.</text>
</comment>
<organism evidence="11 12">
    <name type="scientific">Hericium alpestre</name>
    <dbReference type="NCBI Taxonomy" id="135208"/>
    <lineage>
        <taxon>Eukaryota</taxon>
        <taxon>Fungi</taxon>
        <taxon>Dikarya</taxon>
        <taxon>Basidiomycota</taxon>
        <taxon>Agaricomycotina</taxon>
        <taxon>Agaricomycetes</taxon>
        <taxon>Russulales</taxon>
        <taxon>Hericiaceae</taxon>
        <taxon>Hericium</taxon>
    </lineage>
</organism>
<evidence type="ECO:0000256" key="9">
    <source>
        <dbReference type="RuleBase" id="RU003515"/>
    </source>
</evidence>
<reference evidence="11 12" key="1">
    <citation type="submission" date="2019-02" db="EMBL/GenBank/DDBJ databases">
        <title>Genome sequencing of the rare red list fungi Hericium alpestre (H. flagellum).</title>
        <authorList>
            <person name="Buettner E."/>
            <person name="Kellner H."/>
        </authorList>
    </citation>
    <scope>NUCLEOTIDE SEQUENCE [LARGE SCALE GENOMIC DNA]</scope>
    <source>
        <strain evidence="11 12">DSM 108284</strain>
    </source>
</reference>
<feature type="binding site" evidence="8">
    <location>
        <position position="240"/>
    </location>
    <ligand>
        <name>a divalent metal cation</name>
        <dbReference type="ChEBI" id="CHEBI:60240"/>
    </ligand>
</feature>
<evidence type="ECO:0000256" key="5">
    <source>
        <dbReference type="ARBA" id="ARBA00022723"/>
    </source>
</evidence>
<dbReference type="InterPro" id="IPR024567">
    <property type="entry name" value="RNase_HII/HIII_dom"/>
</dbReference>
<dbReference type="GO" id="GO:0046872">
    <property type="term" value="F:metal ion binding"/>
    <property type="evidence" value="ECO:0007669"/>
    <property type="project" value="UniProtKB-KW"/>
</dbReference>
<dbReference type="FunFam" id="1.10.10.460:FF:000001">
    <property type="entry name" value="Ribonuclease"/>
    <property type="match status" value="1"/>
</dbReference>
<dbReference type="EC" id="3.1.26.4" evidence="9"/>
<comment type="catalytic activity">
    <reaction evidence="1 8 9">
        <text>Endonucleolytic cleavage to 5'-phosphomonoester.</text>
        <dbReference type="EC" id="3.1.26.4"/>
    </reaction>
</comment>
<sequence length="397" mass="42642">MTARAQRGPQWDVGTQQFQVEEGSDLYYDPTPLLDYLKEGQSDEGPSDAMHGVIPGTPLNRAQHGNMGGQFSMNGMAGSPVVASPRHAMGGPYPGGGQQFNSIPPTQFYGGGDRGSPMVGRSAAGPYILGVDEAGRGPVLGPLVYGVAYCATSYEEQLNELGFNDSKALTADTRSALLETLNGDLPNLGWSVRIISPQAISSGMLKRPSINLNKQSQDATVLLIREVLQKGIQLSEVYVDALGPTKPYEAYLTSQFPGINFTVVAKADSIYKIVGAASVAAKVTRDAWIEGWTFEEDDEGLVDVPRPWDSDRGSGYPSDPKTQAWIKSALDPTFGYPSLARFSWTTIKVVLEKNAHAVEWVDDGQASLVKAFQSATGRDKDRCAVTKDLGIQSVGFL</sequence>
<protein>
    <recommendedName>
        <fullName evidence="9">Ribonuclease</fullName>
        <ecNumber evidence="9">3.1.26.4</ecNumber>
    </recommendedName>
</protein>
<keyword evidence="5 8" id="KW-0479">Metal-binding</keyword>
<keyword evidence="4 8" id="KW-0540">Nuclease</keyword>
<dbReference type="PANTHER" id="PTHR10954">
    <property type="entry name" value="RIBONUCLEASE H2 SUBUNIT A"/>
    <property type="match status" value="1"/>
</dbReference>
<dbReference type="NCBIfam" id="TIGR00729">
    <property type="entry name" value="ribonuclease HII"/>
    <property type="match status" value="1"/>
</dbReference>
<evidence type="ECO:0000256" key="1">
    <source>
        <dbReference type="ARBA" id="ARBA00000077"/>
    </source>
</evidence>
<dbReference type="InterPro" id="IPR004649">
    <property type="entry name" value="RNase_H2_suA"/>
</dbReference>
<dbReference type="STRING" id="135208.A0A4Z0A765"/>
<evidence type="ECO:0000256" key="7">
    <source>
        <dbReference type="ARBA" id="ARBA00022801"/>
    </source>
</evidence>
<name>A0A4Z0A765_9AGAM</name>
<comment type="similarity">
    <text evidence="3">Belongs to the RNase HII family. Eukaryotic subfamily.</text>
</comment>
<dbReference type="Gene3D" id="3.30.420.10">
    <property type="entry name" value="Ribonuclease H-like superfamily/Ribonuclease H"/>
    <property type="match status" value="1"/>
</dbReference>
<proteinExistence type="inferred from homology"/>
<dbReference type="GO" id="GO:0003723">
    <property type="term" value="F:RNA binding"/>
    <property type="evidence" value="ECO:0007669"/>
    <property type="project" value="UniProtKB-UniRule"/>
</dbReference>
<comment type="caution">
    <text evidence="11">The sequence shown here is derived from an EMBL/GenBank/DDBJ whole genome shotgun (WGS) entry which is preliminary data.</text>
</comment>
<dbReference type="InterPro" id="IPR001352">
    <property type="entry name" value="RNase_HII/HIII"/>
</dbReference>
<dbReference type="PANTHER" id="PTHR10954:SF7">
    <property type="entry name" value="RIBONUCLEASE H2 SUBUNIT A"/>
    <property type="match status" value="1"/>
</dbReference>
<evidence type="ECO:0000313" key="11">
    <source>
        <dbReference type="EMBL" id="TFY82187.1"/>
    </source>
</evidence>
<evidence type="ECO:0000256" key="3">
    <source>
        <dbReference type="ARBA" id="ARBA00007058"/>
    </source>
</evidence>
<dbReference type="GO" id="GO:0004523">
    <property type="term" value="F:RNA-DNA hybrid ribonuclease activity"/>
    <property type="evidence" value="ECO:0007669"/>
    <property type="project" value="UniProtKB-UniRule"/>
</dbReference>
<feature type="domain" description="RNase H type-2" evidence="10">
    <location>
        <begin position="126"/>
        <end position="356"/>
    </location>
</feature>
<feature type="binding site" evidence="8">
    <location>
        <position position="132"/>
    </location>
    <ligand>
        <name>a divalent metal cation</name>
        <dbReference type="ChEBI" id="CHEBI:60240"/>
    </ligand>
</feature>
<evidence type="ECO:0000313" key="12">
    <source>
        <dbReference type="Proteomes" id="UP000298061"/>
    </source>
</evidence>
<dbReference type="FunFam" id="3.30.420.10:FF:000016">
    <property type="entry name" value="Ribonuclease"/>
    <property type="match status" value="1"/>
</dbReference>
<dbReference type="InterPro" id="IPR012337">
    <property type="entry name" value="RNaseH-like_sf"/>
</dbReference>
<keyword evidence="12" id="KW-1185">Reference proteome</keyword>
<dbReference type="GO" id="GO:0006298">
    <property type="term" value="P:mismatch repair"/>
    <property type="evidence" value="ECO:0007669"/>
    <property type="project" value="TreeGrafter"/>
</dbReference>
<dbReference type="GO" id="GO:0043137">
    <property type="term" value="P:DNA replication, removal of RNA primer"/>
    <property type="evidence" value="ECO:0007669"/>
    <property type="project" value="TreeGrafter"/>
</dbReference>
<evidence type="ECO:0000256" key="4">
    <source>
        <dbReference type="ARBA" id="ARBA00022722"/>
    </source>
</evidence>
<dbReference type="EMBL" id="SFCI01000133">
    <property type="protein sequence ID" value="TFY82187.1"/>
    <property type="molecule type" value="Genomic_DNA"/>
</dbReference>
<evidence type="ECO:0000256" key="2">
    <source>
        <dbReference type="ARBA" id="ARBA00001946"/>
    </source>
</evidence>
<dbReference type="OrthoDB" id="7462577at2759"/>